<dbReference type="InterPro" id="IPR018130">
    <property type="entry name" value="Ribosomal_uS2_CS"/>
</dbReference>
<feature type="transmembrane region" description="Helical" evidence="6">
    <location>
        <begin position="721"/>
        <end position="743"/>
    </location>
</feature>
<name>A0A011MSN8_9PROT</name>
<feature type="transmembrane region" description="Helical" evidence="6">
    <location>
        <begin position="690"/>
        <end position="709"/>
    </location>
</feature>
<keyword evidence="2" id="KW-1003">Cell membrane</keyword>
<dbReference type="GO" id="GO:0005840">
    <property type="term" value="C:ribosome"/>
    <property type="evidence" value="ECO:0007669"/>
    <property type="project" value="InterPro"/>
</dbReference>
<dbReference type="GO" id="GO:0003735">
    <property type="term" value="F:structural constituent of ribosome"/>
    <property type="evidence" value="ECO:0007669"/>
    <property type="project" value="InterPro"/>
</dbReference>
<dbReference type="PATRIC" id="fig|1454001.3.peg.3136"/>
<dbReference type="InterPro" id="IPR050545">
    <property type="entry name" value="Mycobact_MmpL"/>
</dbReference>
<keyword evidence="3 6" id="KW-0812">Transmembrane</keyword>
<sequence length="775" mass="81651">MRSRELAALIWLTLVLVATVYVGHRFANTTPLETDLLALLPQTERSATAEAAVRALSEQLGNRALFLVGHADPEHARHAARGFAARLEASGAFKRVIAAAPEVDPLALGRTYIPHRAGLLAPGDRDALSASSFSAQTALLRRLHQPFQTGIATDPTYDPFGFLQRWLTQLPFVRTQLMPSDGMLTVRDAQETWVLVVAEPLGSAFAATTQVRVIAAVANAEATLRDETPSASLLRTGAVFYGDAARAGAEREVDMIGGGSLIGILVMMWLLFRSLQPLALSLITVACGIACATAAVLVTHDRIHLITLVFGASLIGEAVDYAIQFFAARLDAGASWQAERSLARILPALAVALATSLIGYGALTLTPFPAISQIGLFAFAGLAAAWLSVVLLLPLLARAPGAHDSRDVKLPQRLLRVWQDRATPGGVIALVVALLSAAVPGWLHLSTDDDVRQLVARPAALVKQEASIRLLVGTAGGSRFLLVEGADDEEALRREEALSARLRTRVGQGLAGYAAVSGFVPSIATQAAMRALLQRTLPAEKVAPLLDEAGLQKAAAEAWRHMLASDAPLTLRQWLELPLAQPFKYQVVPTSSGTALIVILSGDDGSLDLMSLTADLPGVSAIDKAASVSALLAEYRRLATLWLPFAGLMVLAVLAWRYGLRQGAAILLPTLAAIGIALGLYGAVGVSLTLFSLLALTLILGSGVNYAIFIVEAGPCAPASFAGVLVSATTTLLAFGLLGLSSMPALHQFGLLLLIGISLAVLFAPMALTLGRARQ</sequence>
<comment type="caution">
    <text evidence="8">The sequence shown here is derived from an EMBL/GenBank/DDBJ whole genome shotgun (WGS) entry which is preliminary data.</text>
</comment>
<dbReference type="PANTHER" id="PTHR33406">
    <property type="entry name" value="MEMBRANE PROTEIN MJ1562-RELATED"/>
    <property type="match status" value="1"/>
</dbReference>
<dbReference type="Proteomes" id="UP000020218">
    <property type="component" value="Unassembled WGS sequence"/>
</dbReference>
<organism evidence="8 9">
    <name type="scientific">Candidatus Accumulibacter adjunctus</name>
    <dbReference type="NCBI Taxonomy" id="1454001"/>
    <lineage>
        <taxon>Bacteria</taxon>
        <taxon>Pseudomonadati</taxon>
        <taxon>Pseudomonadota</taxon>
        <taxon>Betaproteobacteria</taxon>
        <taxon>Candidatus Accumulibacter</taxon>
    </lineage>
</organism>
<evidence type="ECO:0000256" key="2">
    <source>
        <dbReference type="ARBA" id="ARBA00022475"/>
    </source>
</evidence>
<keyword evidence="9" id="KW-1185">Reference proteome</keyword>
<keyword evidence="5 6" id="KW-0472">Membrane</keyword>
<evidence type="ECO:0000256" key="5">
    <source>
        <dbReference type="ARBA" id="ARBA00023136"/>
    </source>
</evidence>
<dbReference type="AlphaFoldDB" id="A0A011MSN8"/>
<evidence type="ECO:0000256" key="4">
    <source>
        <dbReference type="ARBA" id="ARBA00022989"/>
    </source>
</evidence>
<dbReference type="PROSITE" id="PS00962">
    <property type="entry name" value="RIBOSOMAL_S2_1"/>
    <property type="match status" value="1"/>
</dbReference>
<feature type="transmembrane region" description="Helical" evidence="6">
    <location>
        <begin position="279"/>
        <end position="299"/>
    </location>
</feature>
<feature type="domain" description="Membrane transport protein MMPL" evidence="7">
    <location>
        <begin position="208"/>
        <end position="420"/>
    </location>
</feature>
<feature type="transmembrane region" description="Helical" evidence="6">
    <location>
        <begin position="422"/>
        <end position="443"/>
    </location>
</feature>
<reference evidence="8" key="1">
    <citation type="submission" date="2014-02" db="EMBL/GenBank/DDBJ databases">
        <title>Expanding our view of genomic diversity in Candidatus Accumulibacter clades.</title>
        <authorList>
            <person name="Skennerton C.T."/>
            <person name="Barr J.J."/>
            <person name="Slater F.R."/>
            <person name="Bond P.L."/>
            <person name="Tyson G.W."/>
        </authorList>
    </citation>
    <scope>NUCLEOTIDE SEQUENCE [LARGE SCALE GENOMIC DNA]</scope>
</reference>
<comment type="subcellular location">
    <subcellularLocation>
        <location evidence="1">Cell membrane</location>
        <topology evidence="1">Multi-pass membrane protein</topology>
    </subcellularLocation>
</comment>
<feature type="transmembrane region" description="Helical" evidence="6">
    <location>
        <begin position="374"/>
        <end position="396"/>
    </location>
</feature>
<dbReference type="Gene3D" id="1.20.1640.10">
    <property type="entry name" value="Multidrug efflux transporter AcrB transmembrane domain"/>
    <property type="match status" value="2"/>
</dbReference>
<feature type="transmembrane region" description="Helical" evidence="6">
    <location>
        <begin position="749"/>
        <end position="770"/>
    </location>
</feature>
<evidence type="ECO:0000313" key="8">
    <source>
        <dbReference type="EMBL" id="EXI65571.1"/>
    </source>
</evidence>
<evidence type="ECO:0000313" key="9">
    <source>
        <dbReference type="Proteomes" id="UP000020218"/>
    </source>
</evidence>
<feature type="transmembrane region" description="Helical" evidence="6">
    <location>
        <begin position="255"/>
        <end position="272"/>
    </location>
</feature>
<dbReference type="Pfam" id="PF03176">
    <property type="entry name" value="MMPL"/>
    <property type="match status" value="1"/>
</dbReference>
<gene>
    <name evidence="8" type="ORF">AW08_03091</name>
</gene>
<proteinExistence type="predicted"/>
<dbReference type="GO" id="GO:0006412">
    <property type="term" value="P:translation"/>
    <property type="evidence" value="ECO:0007669"/>
    <property type="project" value="InterPro"/>
</dbReference>
<accession>A0A011MSN8</accession>
<dbReference type="EMBL" id="JFAX01000021">
    <property type="protein sequence ID" value="EXI65571.1"/>
    <property type="molecule type" value="Genomic_DNA"/>
</dbReference>
<dbReference type="GO" id="GO:0005886">
    <property type="term" value="C:plasma membrane"/>
    <property type="evidence" value="ECO:0007669"/>
    <property type="project" value="UniProtKB-SubCell"/>
</dbReference>
<protein>
    <submittedName>
        <fullName evidence="8">Hopanoid biosynthesis associated RND transporter like protein HpnN</fullName>
    </submittedName>
</protein>
<keyword evidence="4 6" id="KW-1133">Transmembrane helix</keyword>
<feature type="transmembrane region" description="Helical" evidence="6">
    <location>
        <begin position="665"/>
        <end position="684"/>
    </location>
</feature>
<feature type="transmembrane region" description="Helical" evidence="6">
    <location>
        <begin position="305"/>
        <end position="330"/>
    </location>
</feature>
<evidence type="ECO:0000256" key="3">
    <source>
        <dbReference type="ARBA" id="ARBA00022692"/>
    </source>
</evidence>
<evidence type="ECO:0000256" key="1">
    <source>
        <dbReference type="ARBA" id="ARBA00004651"/>
    </source>
</evidence>
<dbReference type="PANTHER" id="PTHR33406:SF13">
    <property type="entry name" value="MEMBRANE PROTEIN YDFJ"/>
    <property type="match status" value="1"/>
</dbReference>
<dbReference type="InterPro" id="IPR004869">
    <property type="entry name" value="MMPL_dom"/>
</dbReference>
<feature type="transmembrane region" description="Helical" evidence="6">
    <location>
        <begin position="641"/>
        <end position="658"/>
    </location>
</feature>
<evidence type="ECO:0000256" key="6">
    <source>
        <dbReference type="SAM" id="Phobius"/>
    </source>
</evidence>
<dbReference type="SUPFAM" id="SSF82866">
    <property type="entry name" value="Multidrug efflux transporter AcrB transmembrane domain"/>
    <property type="match status" value="2"/>
</dbReference>
<evidence type="ECO:0000259" key="7">
    <source>
        <dbReference type="Pfam" id="PF03176"/>
    </source>
</evidence>
<dbReference type="STRING" id="1454001.AW08_03091"/>
<feature type="transmembrane region" description="Helical" evidence="6">
    <location>
        <begin position="342"/>
        <end position="362"/>
    </location>
</feature>